<dbReference type="Proteomes" id="UP001431131">
    <property type="component" value="Unassembled WGS sequence"/>
</dbReference>
<sequence>MKKWVIIITCIVILGIGGSVYLENTTSGLKPTIEGLFESEYKPHYVKTESDNYKKLWNGKYRYTFTGYAEDGQKQEIVRVIDRELRSDAYLRMYAEGSLGKFWEEVQKDEIPEKALSKLK</sequence>
<dbReference type="InterPro" id="IPR036166">
    <property type="entry name" value="YxeA-like_sf"/>
</dbReference>
<reference evidence="1" key="1">
    <citation type="submission" date="2022-02" db="EMBL/GenBank/DDBJ databases">
        <title>Fredinandcohnia quinoae sp. nov. isolated from Chenopodium quinoa seeds.</title>
        <authorList>
            <person name="Saati-Santamaria Z."/>
            <person name="Flores-Felix J.D."/>
            <person name="Igual J.M."/>
            <person name="Velazquez E."/>
            <person name="Garcia-Fraile P."/>
            <person name="Martinez-Molina E."/>
        </authorList>
    </citation>
    <scope>NUCLEOTIDE SEQUENCE</scope>
    <source>
        <strain evidence="1">SECRCQ15</strain>
    </source>
</reference>
<organism evidence="1 2">
    <name type="scientific">Fredinandcohnia quinoae</name>
    <dbReference type="NCBI Taxonomy" id="2918902"/>
    <lineage>
        <taxon>Bacteria</taxon>
        <taxon>Bacillati</taxon>
        <taxon>Bacillota</taxon>
        <taxon>Bacilli</taxon>
        <taxon>Bacillales</taxon>
        <taxon>Bacillaceae</taxon>
        <taxon>Fredinandcohnia</taxon>
    </lineage>
</organism>
<gene>
    <name evidence="1" type="ORF">MJG50_19165</name>
</gene>
<dbReference type="SUPFAM" id="SSF159121">
    <property type="entry name" value="BC4932-like"/>
    <property type="match status" value="1"/>
</dbReference>
<dbReference type="PANTHER" id="PTHR36433">
    <property type="entry name" value="HYPOTHETICAL CYTOSOLIC PROTEIN"/>
    <property type="match status" value="1"/>
</dbReference>
<comment type="caution">
    <text evidence="1">The sequence shown here is derived from an EMBL/GenBank/DDBJ whole genome shotgun (WGS) entry which is preliminary data.</text>
</comment>
<name>A0AAW5EDE0_9BACI</name>
<dbReference type="EMBL" id="JAKTTI010000042">
    <property type="protein sequence ID" value="MCH1627461.1"/>
    <property type="molecule type" value="Genomic_DNA"/>
</dbReference>
<protein>
    <submittedName>
        <fullName evidence="1">YxeA family protein</fullName>
    </submittedName>
</protein>
<dbReference type="Pfam" id="PF06486">
    <property type="entry name" value="DUF1093"/>
    <property type="match status" value="1"/>
</dbReference>
<dbReference type="RefSeq" id="WP_240257378.1">
    <property type="nucleotide sequence ID" value="NZ_JAKTTI010000042.1"/>
</dbReference>
<keyword evidence="2" id="KW-1185">Reference proteome</keyword>
<accession>A0AAW5EDE0</accession>
<dbReference type="NCBIfam" id="TIGR01655">
    <property type="entry name" value="yxeA_fam"/>
    <property type="match status" value="1"/>
</dbReference>
<dbReference type="PANTHER" id="PTHR36433:SF2">
    <property type="entry name" value="YXEA FAMILY PROTEIN"/>
    <property type="match status" value="1"/>
</dbReference>
<dbReference type="InterPro" id="IPR006542">
    <property type="entry name" value="DUF1093"/>
</dbReference>
<dbReference type="Gene3D" id="2.40.50.480">
    <property type="match status" value="1"/>
</dbReference>
<evidence type="ECO:0000313" key="1">
    <source>
        <dbReference type="EMBL" id="MCH1627461.1"/>
    </source>
</evidence>
<proteinExistence type="predicted"/>
<dbReference type="AlphaFoldDB" id="A0AAW5EDE0"/>
<evidence type="ECO:0000313" key="2">
    <source>
        <dbReference type="Proteomes" id="UP001431131"/>
    </source>
</evidence>